<dbReference type="Proteomes" id="UP000078543">
    <property type="component" value="Unassembled WGS sequence"/>
</dbReference>
<keyword evidence="5" id="KW-0067">ATP-binding</keyword>
<proteinExistence type="predicted"/>
<dbReference type="GO" id="GO:0008478">
    <property type="term" value="F:pyridoxal kinase activity"/>
    <property type="evidence" value="ECO:0007669"/>
    <property type="project" value="UniProtKB-EC"/>
</dbReference>
<evidence type="ECO:0000256" key="1">
    <source>
        <dbReference type="ARBA" id="ARBA00012104"/>
    </source>
</evidence>
<dbReference type="SUPFAM" id="SSF53613">
    <property type="entry name" value="Ribokinase-like"/>
    <property type="match status" value="1"/>
</dbReference>
<evidence type="ECO:0000259" key="6">
    <source>
        <dbReference type="Pfam" id="PF08543"/>
    </source>
</evidence>
<dbReference type="PANTHER" id="PTHR10534:SF2">
    <property type="entry name" value="PYRIDOXAL KINASE"/>
    <property type="match status" value="1"/>
</dbReference>
<reference evidence="7 8" key="1">
    <citation type="submission" date="2016-04" db="EMBL/GenBank/DDBJ databases">
        <title>Draft genome sequence of freshwater magnetotactic bacteria Magnetospirillum marisnigri SP-1 and Magnetospirillum moscoviense BB-1.</title>
        <authorList>
            <person name="Koziaeva V."/>
            <person name="Dziuba M.V."/>
            <person name="Ivanov T.M."/>
            <person name="Kuznetsov B."/>
            <person name="Grouzdev D.S."/>
        </authorList>
    </citation>
    <scope>NUCLEOTIDE SEQUENCE [LARGE SCALE GENOMIC DNA]</scope>
    <source>
        <strain evidence="7 8">BB-1</strain>
    </source>
</reference>
<dbReference type="GO" id="GO:0009443">
    <property type="term" value="P:pyridoxal 5'-phosphate salvage"/>
    <property type="evidence" value="ECO:0007669"/>
    <property type="project" value="InterPro"/>
</dbReference>
<protein>
    <recommendedName>
        <fullName evidence="1">pyridoxal kinase</fullName>
        <ecNumber evidence="1">2.7.1.35</ecNumber>
    </recommendedName>
</protein>
<dbReference type="Gene3D" id="3.40.1190.20">
    <property type="match status" value="1"/>
</dbReference>
<name>A0A178N1D9_9PROT</name>
<dbReference type="GO" id="GO:0005524">
    <property type="term" value="F:ATP binding"/>
    <property type="evidence" value="ECO:0007669"/>
    <property type="project" value="UniProtKB-KW"/>
</dbReference>
<evidence type="ECO:0000256" key="5">
    <source>
        <dbReference type="ARBA" id="ARBA00022840"/>
    </source>
</evidence>
<dbReference type="NCBIfam" id="NF004398">
    <property type="entry name" value="PRK05756.1"/>
    <property type="match status" value="1"/>
</dbReference>
<evidence type="ECO:0000256" key="4">
    <source>
        <dbReference type="ARBA" id="ARBA00022777"/>
    </source>
</evidence>
<dbReference type="InterPro" id="IPR004625">
    <property type="entry name" value="PyrdxlKinase"/>
</dbReference>
<keyword evidence="2" id="KW-0808">Transferase</keyword>
<evidence type="ECO:0000256" key="2">
    <source>
        <dbReference type="ARBA" id="ARBA00022679"/>
    </source>
</evidence>
<dbReference type="OrthoDB" id="9800808at2"/>
<keyword evidence="8" id="KW-1185">Reference proteome</keyword>
<dbReference type="NCBIfam" id="TIGR00687">
    <property type="entry name" value="pyridox_kin"/>
    <property type="match status" value="1"/>
</dbReference>
<dbReference type="PANTHER" id="PTHR10534">
    <property type="entry name" value="PYRIDOXAL KINASE"/>
    <property type="match status" value="1"/>
</dbReference>
<dbReference type="CDD" id="cd01173">
    <property type="entry name" value="pyridoxal_pyridoxamine_kinase"/>
    <property type="match status" value="1"/>
</dbReference>
<dbReference type="AlphaFoldDB" id="A0A178N1D9"/>
<evidence type="ECO:0000256" key="3">
    <source>
        <dbReference type="ARBA" id="ARBA00022741"/>
    </source>
</evidence>
<accession>A0A178N1D9</accession>
<keyword evidence="4" id="KW-0418">Kinase</keyword>
<evidence type="ECO:0000313" key="8">
    <source>
        <dbReference type="Proteomes" id="UP000078543"/>
    </source>
</evidence>
<evidence type="ECO:0000313" key="7">
    <source>
        <dbReference type="EMBL" id="OAN65527.1"/>
    </source>
</evidence>
<dbReference type="GO" id="GO:0005829">
    <property type="term" value="C:cytosol"/>
    <property type="evidence" value="ECO:0007669"/>
    <property type="project" value="TreeGrafter"/>
</dbReference>
<dbReference type="EMBL" id="LWQU01000022">
    <property type="protein sequence ID" value="OAN65527.1"/>
    <property type="molecule type" value="Genomic_DNA"/>
</dbReference>
<dbReference type="RefSeq" id="WP_068496780.1">
    <property type="nucleotide sequence ID" value="NZ_LWQU01000022.1"/>
</dbReference>
<dbReference type="Pfam" id="PF08543">
    <property type="entry name" value="Phos_pyr_kin"/>
    <property type="match status" value="1"/>
</dbReference>
<comment type="caution">
    <text evidence="7">The sequence shown here is derived from an EMBL/GenBank/DDBJ whole genome shotgun (WGS) entry which is preliminary data.</text>
</comment>
<feature type="domain" description="Pyridoxamine kinase/Phosphomethylpyrimidine kinase" evidence="6">
    <location>
        <begin position="73"/>
        <end position="253"/>
    </location>
</feature>
<gene>
    <name evidence="7" type="ORF">A6A05_05800</name>
</gene>
<keyword evidence="3" id="KW-0547">Nucleotide-binding</keyword>
<dbReference type="InterPro" id="IPR029056">
    <property type="entry name" value="Ribokinase-like"/>
</dbReference>
<sequence length="278" mass="28667">MTILSFQSAVAAGHVGHSASCFPLQRLGHEVIAVDTVQFSNHPGHGSFTGQAHSPAHVAELVDGLRAGGFLADCRAVLSGYLGEPGTADVVLKAARDRRPGALYLCDPVMGDDGKVYVQPELVASFEGGLVAAADIVTPNRFELEILTGLPAATPAQAVVAARLLLAKGPRLVVVTGLKLGDGVGCLAVEADAAWAVVTPWLDFQPPIHGTGDLLSALLLAALLDGIAIPAALVRAMAQLFGVLAETHRLGRRELAVVAAQDLLVAPVHEFTALAVAL</sequence>
<organism evidence="7 8">
    <name type="scientific">Magnetospirillum moscoviense</name>
    <dbReference type="NCBI Taxonomy" id="1437059"/>
    <lineage>
        <taxon>Bacteria</taxon>
        <taxon>Pseudomonadati</taxon>
        <taxon>Pseudomonadota</taxon>
        <taxon>Alphaproteobacteria</taxon>
        <taxon>Rhodospirillales</taxon>
        <taxon>Rhodospirillaceae</taxon>
        <taxon>Magnetospirillum</taxon>
    </lineage>
</organism>
<dbReference type="STRING" id="1437059.A6A05_05800"/>
<dbReference type="EC" id="2.7.1.35" evidence="1"/>
<dbReference type="InterPro" id="IPR013749">
    <property type="entry name" value="PM/HMP-P_kinase-1"/>
</dbReference>